<keyword evidence="1" id="KW-0812">Transmembrane</keyword>
<dbReference type="RefSeq" id="WP_074461704.1">
    <property type="nucleotide sequence ID" value="NZ_FMUR01000006.1"/>
</dbReference>
<sequence>MAKQQDTNTSKSRVIGICVAVVMAALVGVIVYLLVTRTTGIKEEPRNVVVTQNNVEKVLDNLEKMEEIESVAPGYYTVTMNPTWHFKTGSEASYDAVVKNVEANTNDVFFDIVLEEDENKVLYKSPVIPRGGELKDIALEEQLSAGTYPCVVIYHLIDEDQNTLSTLRVTLSIIVEG</sequence>
<organism evidence="2 3">
    <name type="scientific">Butyrivibrio hungatei</name>
    <dbReference type="NCBI Taxonomy" id="185008"/>
    <lineage>
        <taxon>Bacteria</taxon>
        <taxon>Bacillati</taxon>
        <taxon>Bacillota</taxon>
        <taxon>Clostridia</taxon>
        <taxon>Lachnospirales</taxon>
        <taxon>Lachnospiraceae</taxon>
        <taxon>Butyrivibrio</taxon>
    </lineage>
</organism>
<keyword evidence="1" id="KW-1133">Transmembrane helix</keyword>
<accession>A0A1G5C8J4</accession>
<keyword evidence="1" id="KW-0472">Membrane</keyword>
<evidence type="ECO:0000256" key="1">
    <source>
        <dbReference type="SAM" id="Phobius"/>
    </source>
</evidence>
<dbReference type="Proteomes" id="UP000183047">
    <property type="component" value="Unassembled WGS sequence"/>
</dbReference>
<dbReference type="EMBL" id="FMUR01000006">
    <property type="protein sequence ID" value="SCX98620.1"/>
    <property type="molecule type" value="Genomic_DNA"/>
</dbReference>
<evidence type="ECO:0000313" key="2">
    <source>
        <dbReference type="EMBL" id="SCX98620.1"/>
    </source>
</evidence>
<protein>
    <submittedName>
        <fullName evidence="2">Uncharacterized protein</fullName>
    </submittedName>
</protein>
<evidence type="ECO:0000313" key="3">
    <source>
        <dbReference type="Proteomes" id="UP000183047"/>
    </source>
</evidence>
<name>A0A1G5C8J4_9FIRM</name>
<gene>
    <name evidence="2" type="ORF">SAMN02910451_00970</name>
</gene>
<dbReference type="OrthoDB" id="2046839at2"/>
<feature type="transmembrane region" description="Helical" evidence="1">
    <location>
        <begin position="12"/>
        <end position="35"/>
    </location>
</feature>
<proteinExistence type="predicted"/>
<reference evidence="3" key="1">
    <citation type="submission" date="2016-10" db="EMBL/GenBank/DDBJ databases">
        <authorList>
            <person name="Varghese N."/>
            <person name="Submissions S."/>
        </authorList>
    </citation>
    <scope>NUCLEOTIDE SEQUENCE [LARGE SCALE GENOMIC DNA]</scope>
    <source>
        <strain evidence="3">XBD2006</strain>
    </source>
</reference>
<keyword evidence="3" id="KW-1185">Reference proteome</keyword>
<dbReference type="AlphaFoldDB" id="A0A1G5C8J4"/>